<evidence type="ECO:0000256" key="8">
    <source>
        <dbReference type="ARBA" id="ARBA00022786"/>
    </source>
</evidence>
<keyword evidence="11" id="KW-0882">Thioester bond</keyword>
<feature type="compositionally biased region" description="Low complexity" evidence="16">
    <location>
        <begin position="25"/>
        <end position="38"/>
    </location>
</feature>
<dbReference type="GO" id="GO:0016926">
    <property type="term" value="P:protein desumoylation"/>
    <property type="evidence" value="ECO:0007669"/>
    <property type="project" value="TreeGrafter"/>
</dbReference>
<evidence type="ECO:0000256" key="13">
    <source>
        <dbReference type="ARBA" id="ARBA00031729"/>
    </source>
</evidence>
<evidence type="ECO:0000256" key="5">
    <source>
        <dbReference type="ARBA" id="ARBA00022670"/>
    </source>
</evidence>
<feature type="active site" description="Glycyl thioester intermediate" evidence="15">
    <location>
        <position position="1527"/>
    </location>
</feature>
<evidence type="ECO:0000256" key="2">
    <source>
        <dbReference type="ARBA" id="ARBA00005234"/>
    </source>
</evidence>
<feature type="region of interest" description="Disordered" evidence="16">
    <location>
        <begin position="669"/>
        <end position="700"/>
    </location>
</feature>
<dbReference type="OrthoDB" id="442460at2759"/>
<dbReference type="CDD" id="cd23796">
    <property type="entry name" value="UBCc_UBE2G2"/>
    <property type="match status" value="1"/>
</dbReference>
<dbReference type="EMBL" id="RIBY02000446">
    <property type="protein sequence ID" value="KAH9842174.1"/>
    <property type="molecule type" value="Genomic_DNA"/>
</dbReference>
<feature type="domain" description="Ubiquitin-like protease family profile" evidence="18">
    <location>
        <begin position="785"/>
        <end position="1074"/>
    </location>
</feature>
<reference evidence="19 20" key="1">
    <citation type="journal article" date="2018" name="IMA Fungus">
        <title>IMA Genome-F 10: Nine draft genome sequences of Claviceps purpurea s.lat., including C. arundinis, C. humidiphila, and C. cf. spartinae, pseudomolecules for the pitch canker pathogen Fusarium circinatum, draft genome of Davidsoniella eucalypti, Grosmannia galeiformis, Quambalaria eucalypti, and Teratosphaeria destructans.</title>
        <authorList>
            <person name="Wingfield B.D."/>
            <person name="Liu M."/>
            <person name="Nguyen H.D."/>
            <person name="Lane F.A."/>
            <person name="Morgan S.W."/>
            <person name="De Vos L."/>
            <person name="Wilken P.M."/>
            <person name="Duong T.A."/>
            <person name="Aylward J."/>
            <person name="Coetzee M.P."/>
            <person name="Dadej K."/>
            <person name="De Beer Z.W."/>
            <person name="Findlay W."/>
            <person name="Havenga M."/>
            <person name="Kolarik M."/>
            <person name="Menzies J.G."/>
            <person name="Naidoo K."/>
            <person name="Pochopski O."/>
            <person name="Shoukouhi P."/>
            <person name="Santana Q.C."/>
            <person name="Seifert K.A."/>
            <person name="Soal N."/>
            <person name="Steenkamp E.T."/>
            <person name="Tatham C.T."/>
            <person name="van der Nest M.A."/>
            <person name="Wingfield M.J."/>
        </authorList>
    </citation>
    <scope>NUCLEOTIDE SEQUENCE [LARGE SCALE GENOMIC DNA]</scope>
    <source>
        <strain evidence="19">CMW44962</strain>
    </source>
</reference>
<feature type="compositionally biased region" description="Polar residues" evidence="16">
    <location>
        <begin position="472"/>
        <end position="485"/>
    </location>
</feature>
<evidence type="ECO:0000256" key="15">
    <source>
        <dbReference type="PROSITE-ProRule" id="PRU10133"/>
    </source>
</evidence>
<evidence type="ECO:0000313" key="20">
    <source>
        <dbReference type="Proteomes" id="UP001138500"/>
    </source>
</evidence>
<dbReference type="EC" id="2.3.2.23" evidence="3"/>
<dbReference type="PROSITE" id="PS50600">
    <property type="entry name" value="ULP_PROTEASE"/>
    <property type="match status" value="1"/>
</dbReference>
<gene>
    <name evidence="19" type="ORF">Tdes44962_MAKER01552</name>
</gene>
<dbReference type="SUPFAM" id="SSF54495">
    <property type="entry name" value="UBC-like"/>
    <property type="match status" value="1"/>
</dbReference>
<feature type="region of interest" description="Disordered" evidence="16">
    <location>
        <begin position="245"/>
        <end position="347"/>
    </location>
</feature>
<comment type="catalytic activity">
    <reaction evidence="1">
        <text>S-ubiquitinyl-[E1 ubiquitin-activating enzyme]-L-cysteine + [E2 ubiquitin-conjugating enzyme]-L-cysteine = [E1 ubiquitin-activating enzyme]-L-cysteine + S-ubiquitinyl-[E2 ubiquitin-conjugating enzyme]-L-cysteine.</text>
        <dbReference type="EC" id="2.3.2.23"/>
    </reaction>
</comment>
<feature type="compositionally biased region" description="Basic and acidic residues" evidence="16">
    <location>
        <begin position="1310"/>
        <end position="1326"/>
    </location>
</feature>
<feature type="region of interest" description="Disordered" evidence="16">
    <location>
        <begin position="392"/>
        <end position="520"/>
    </location>
</feature>
<reference evidence="19 20" key="2">
    <citation type="journal article" date="2021" name="Curr. Genet.">
        <title>Genetic response to nitrogen starvation in the aggressive Eucalyptus foliar pathogen Teratosphaeria destructans.</title>
        <authorList>
            <person name="Havenga M."/>
            <person name="Wingfield B.D."/>
            <person name="Wingfield M.J."/>
            <person name="Dreyer L.L."/>
            <person name="Roets F."/>
            <person name="Aylward J."/>
        </authorList>
    </citation>
    <scope>NUCLEOTIDE SEQUENCE [LARGE SCALE GENOMIC DNA]</scope>
    <source>
        <strain evidence="19">CMW44962</strain>
    </source>
</reference>
<feature type="compositionally biased region" description="Low complexity" evidence="16">
    <location>
        <begin position="287"/>
        <end position="321"/>
    </location>
</feature>
<evidence type="ECO:0000256" key="4">
    <source>
        <dbReference type="ARBA" id="ARBA00022553"/>
    </source>
</evidence>
<dbReference type="InterPro" id="IPR038765">
    <property type="entry name" value="Papain-like_cys_pep_sf"/>
</dbReference>
<evidence type="ECO:0000256" key="14">
    <source>
        <dbReference type="ARBA" id="ARBA00077195"/>
    </source>
</evidence>
<evidence type="ECO:0000256" key="12">
    <source>
        <dbReference type="ARBA" id="ARBA00030012"/>
    </source>
</evidence>
<dbReference type="Gene3D" id="3.40.395.10">
    <property type="entry name" value="Adenoviral Proteinase, Chain A"/>
    <property type="match status" value="1"/>
</dbReference>
<comment type="similarity">
    <text evidence="2">Belongs to the peptidase C48 family.</text>
</comment>
<proteinExistence type="inferred from homology"/>
<keyword evidence="6" id="KW-0808">Transferase</keyword>
<keyword evidence="20" id="KW-1185">Reference proteome</keyword>
<feature type="compositionally biased region" description="Basic and acidic residues" evidence="16">
    <location>
        <begin position="393"/>
        <end position="404"/>
    </location>
</feature>
<accession>A0A9W7SYA1</accession>
<feature type="compositionally biased region" description="Basic and acidic residues" evidence="16">
    <location>
        <begin position="1398"/>
        <end position="1413"/>
    </location>
</feature>
<dbReference type="SMART" id="SM00212">
    <property type="entry name" value="UBCc"/>
    <property type="match status" value="1"/>
</dbReference>
<dbReference type="Proteomes" id="UP001138500">
    <property type="component" value="Unassembled WGS sequence"/>
</dbReference>
<dbReference type="PROSITE" id="PS50127">
    <property type="entry name" value="UBC_2"/>
    <property type="match status" value="1"/>
</dbReference>
<evidence type="ECO:0000256" key="10">
    <source>
        <dbReference type="ARBA" id="ARBA00022840"/>
    </source>
</evidence>
<dbReference type="GO" id="GO:0005524">
    <property type="term" value="F:ATP binding"/>
    <property type="evidence" value="ECO:0007669"/>
    <property type="project" value="UniProtKB-KW"/>
</dbReference>
<feature type="region of interest" description="Disordered" evidence="16">
    <location>
        <begin position="715"/>
        <end position="758"/>
    </location>
</feature>
<evidence type="ECO:0000313" key="19">
    <source>
        <dbReference type="EMBL" id="KAH9842174.1"/>
    </source>
</evidence>
<feature type="compositionally biased region" description="Polar residues" evidence="16">
    <location>
        <begin position="1327"/>
        <end position="1340"/>
    </location>
</feature>
<evidence type="ECO:0000256" key="11">
    <source>
        <dbReference type="ARBA" id="ARBA00022966"/>
    </source>
</evidence>
<keyword evidence="10" id="KW-0067">ATP-binding</keyword>
<evidence type="ECO:0000256" key="7">
    <source>
        <dbReference type="ARBA" id="ARBA00022741"/>
    </source>
</evidence>
<sequence>MPPQLGILESINTITRGIWGAVGGTSSSNDTSATNTSTPPKSSTAESHASMSHEDVEDALGDEVLPDATNSSGKRVRGSESEESTRKKVKTAPSAHERQLMGDYDTPSTAKPILVPTNMPDAPRPADKKTMGAGKSSHAGAFKPMNTLGQRTHFVAKPGPIKKPQDFYTSTGATQSLDTRASVGGNVPSKRRYITGQQGRPGAERVESAPAAKRQKTGNVHGAAVMSSSLIDITDDDNDQLVRQAPRSKATRQQNPFAIEFDAADQLTGSFEHPARRRKRNDRDPSSSKTSSFSGSEIEVLSTRSSAQPASRPSPVVVVNRVEARQHIPKAPPGRRRIDQTGTQGPAEVQTLPKINLGAGVDDYEDRSHTIQGEGDDHFATKQRQHITGMRDTYPRESDGEPFSHKAFPKKGAQEQTARGRAEAFDPSENVRSSFVRNDQAQQQAQKLRHKMRDTPAQSRSQNDHQGDSSDELQGSTTVNGTSSRGAAPGRGKAPLISLDAEPSSKFKRPAGGSSQSLHRTFDDTSSCQIEAFYMHCLADNHLGAGLELKYDDRENRLELFCDGVPVVLPGKKGVVGLDLVDVGQLYWSKSSHYVVLQGRHGKTCISFADPQSYWWFWQCVHAINERCVVHLEAEDVFNTRYRNVIGTIQAQQKRRAAAERLQSQLQTLAKPNASSDDEEIQYEQSDEDQRAPKRRAQMEGEFRYGELRRAIRQSEAEKQARNATRALQETASPYFLGEPRRSSRQQKAVQKRTTTPETVKWTEVHKPKAWPQPVTYPARGLRRVTVDFADLLRLDEGEFLNDNVVSFALRQLEEKMNPKFKDQVHWFSSFFYTTLSTKNKKKVFNYDGVKRWTKNKDLLSTPYVVVPICQEFHWYVCIICNLDKLKRTPLSDEAHPKTEPAPKQAAVPQVRELQDDEDAVELVSAAEDASQEEKGITNASEKQKLSNSGGESSLPASPGNLQSLNDDGEAGNAADDEVIKVSIKSNASGKGRRRPPTRTYDPDKPLIITLDSLGYTHTAELRTLKDYVCCEAEAKREIKVERDALQGLTAKGLPEQTNFCDCGVYVIGYMEQFVQDPETFVEKVASRRLDREQDFASFDPSAKREQIRDSLLALQKEQENHRQEQKTTAAVGSPAARAQEVLEAARRTSPSPGKPSEKPGRSMNELLAKDQSATRGAVKPTQADGEHARSTQESAASGPPELGRRIRTAPADGDELEVTVPTALPQPNPSSRLPPSAVKPLSRISGPFQEFSDGEDDDMLDHGGNSSSSGDLLSSSPQARVPANEESLLNGLEKYNNTGLSTPGQMHAANEKTRNAEDSVTDKAATRNQGPQTKGNSPERSYITIDDSQDGSALGQAEIADSQEPIPKRGSHQPSNGKALACLGQSRGKPSSAKLKANADVEGHHQLERPDLKTSPRAWNLIHTFSDLLVPSPQQPIMNSVASKRLFQEYKHLTTDPPEGITAGPVNEDDLFIWEAMIQGPEGTPYEGGVFPAELKFPKDYPLMPPTMKFLCDLWHPNVYPNGVVCISILHPPGDDPNHYEQASERWSPIQSVEKILISVMSMIAEPNDESPANVDAARMWRERRKEFEERVRRDVRASLGL</sequence>
<feature type="region of interest" description="Disordered" evidence="16">
    <location>
        <begin position="892"/>
        <end position="1004"/>
    </location>
</feature>
<feature type="compositionally biased region" description="Basic and acidic residues" evidence="16">
    <location>
        <begin position="77"/>
        <end position="86"/>
    </location>
</feature>
<keyword evidence="8" id="KW-0833">Ubl conjugation pathway</keyword>
<feature type="region of interest" description="Disordered" evidence="16">
    <location>
        <begin position="1118"/>
        <end position="1413"/>
    </location>
</feature>
<feature type="compositionally biased region" description="Polar residues" evidence="16">
    <location>
        <begin position="746"/>
        <end position="758"/>
    </location>
</feature>
<dbReference type="GO" id="GO:0036503">
    <property type="term" value="P:ERAD pathway"/>
    <property type="evidence" value="ECO:0007669"/>
    <property type="project" value="UniProtKB-ARBA"/>
</dbReference>
<dbReference type="PANTHER" id="PTHR46896:SF3">
    <property type="entry name" value="FI06413P-RELATED"/>
    <property type="match status" value="1"/>
</dbReference>
<dbReference type="Gene3D" id="3.10.110.10">
    <property type="entry name" value="Ubiquitin Conjugating Enzyme"/>
    <property type="match status" value="1"/>
</dbReference>
<feature type="compositionally biased region" description="Polar residues" evidence="16">
    <location>
        <begin position="39"/>
        <end position="50"/>
    </location>
</feature>
<feature type="region of interest" description="Disordered" evidence="16">
    <location>
        <begin position="159"/>
        <end position="221"/>
    </location>
</feature>
<feature type="compositionally biased region" description="Polar residues" evidence="16">
    <location>
        <begin position="722"/>
        <end position="732"/>
    </location>
</feature>
<feature type="compositionally biased region" description="Basic and acidic residues" evidence="16">
    <location>
        <begin position="892"/>
        <end position="901"/>
    </location>
</feature>
<feature type="compositionally biased region" description="Acidic residues" evidence="16">
    <location>
        <begin position="676"/>
        <end position="687"/>
    </location>
</feature>
<dbReference type="GO" id="GO:0070139">
    <property type="term" value="F:SUMO-specific endopeptidase activity"/>
    <property type="evidence" value="ECO:0007669"/>
    <property type="project" value="TreeGrafter"/>
</dbReference>
<name>A0A9W7SYA1_9PEZI</name>
<evidence type="ECO:0000259" key="18">
    <source>
        <dbReference type="PROSITE" id="PS50600"/>
    </source>
</evidence>
<protein>
    <recommendedName>
        <fullName evidence="3">E2 ubiquitin-conjugating enzyme</fullName>
        <ecNumber evidence="3">2.3.2.23</ecNumber>
    </recommendedName>
    <alternativeName>
        <fullName evidence="14">E2 ubiquitin-conjugating enzyme 7</fullName>
    </alternativeName>
    <alternativeName>
        <fullName evidence="13">Ubiquitin carrier protein</fullName>
    </alternativeName>
    <alternativeName>
        <fullName evidence="12">Ubiquitin-protein ligase</fullName>
    </alternativeName>
</protein>
<dbReference type="PROSITE" id="PS00183">
    <property type="entry name" value="UBC_1"/>
    <property type="match status" value="1"/>
</dbReference>
<dbReference type="Pfam" id="PF02902">
    <property type="entry name" value="Peptidase_C48"/>
    <property type="match status" value="1"/>
</dbReference>
<feature type="compositionally biased region" description="Polar residues" evidence="16">
    <location>
        <begin position="1296"/>
        <end position="1305"/>
    </location>
</feature>
<evidence type="ECO:0000256" key="1">
    <source>
        <dbReference type="ARBA" id="ARBA00000485"/>
    </source>
</evidence>
<dbReference type="InterPro" id="IPR003653">
    <property type="entry name" value="Peptidase_C48_C"/>
</dbReference>
<dbReference type="GO" id="GO:0005737">
    <property type="term" value="C:cytoplasm"/>
    <property type="evidence" value="ECO:0007669"/>
    <property type="project" value="TreeGrafter"/>
</dbReference>
<dbReference type="Pfam" id="PF00179">
    <property type="entry name" value="UQ_con"/>
    <property type="match status" value="1"/>
</dbReference>
<dbReference type="GO" id="GO:0061631">
    <property type="term" value="F:ubiquitin conjugating enzyme activity"/>
    <property type="evidence" value="ECO:0007669"/>
    <property type="project" value="UniProtKB-EC"/>
</dbReference>
<dbReference type="InterPro" id="IPR000608">
    <property type="entry name" value="UBC"/>
</dbReference>
<feature type="compositionally biased region" description="Basic and acidic residues" evidence="16">
    <location>
        <begin position="688"/>
        <end position="700"/>
    </location>
</feature>
<feature type="compositionally biased region" description="Acidic residues" evidence="16">
    <location>
        <begin position="55"/>
        <end position="65"/>
    </location>
</feature>
<dbReference type="GO" id="GO:0005634">
    <property type="term" value="C:nucleus"/>
    <property type="evidence" value="ECO:0007669"/>
    <property type="project" value="TreeGrafter"/>
</dbReference>
<evidence type="ECO:0000259" key="17">
    <source>
        <dbReference type="PROSITE" id="PS50127"/>
    </source>
</evidence>
<feature type="region of interest" description="Disordered" evidence="16">
    <location>
        <begin position="19"/>
        <end position="144"/>
    </location>
</feature>
<keyword evidence="4" id="KW-0597">Phosphoprotein</keyword>
<dbReference type="SUPFAM" id="SSF54001">
    <property type="entry name" value="Cysteine proteinases"/>
    <property type="match status" value="1"/>
</dbReference>
<dbReference type="InterPro" id="IPR051947">
    <property type="entry name" value="Sentrin-specific_protease"/>
</dbReference>
<keyword evidence="7" id="KW-0547">Nucleotide-binding</keyword>
<keyword evidence="5 19" id="KW-0645">Protease</keyword>
<evidence type="ECO:0000256" key="16">
    <source>
        <dbReference type="SAM" id="MobiDB-lite"/>
    </source>
</evidence>
<dbReference type="PANTHER" id="PTHR46896">
    <property type="entry name" value="SENTRIN-SPECIFIC PROTEASE"/>
    <property type="match status" value="1"/>
</dbReference>
<keyword evidence="9" id="KW-0378">Hydrolase</keyword>
<organism evidence="19 20">
    <name type="scientific">Teratosphaeria destructans</name>
    <dbReference type="NCBI Taxonomy" id="418781"/>
    <lineage>
        <taxon>Eukaryota</taxon>
        <taxon>Fungi</taxon>
        <taxon>Dikarya</taxon>
        <taxon>Ascomycota</taxon>
        <taxon>Pezizomycotina</taxon>
        <taxon>Dothideomycetes</taxon>
        <taxon>Dothideomycetidae</taxon>
        <taxon>Mycosphaerellales</taxon>
        <taxon>Teratosphaeriaceae</taxon>
        <taxon>Teratosphaeria</taxon>
    </lineage>
</organism>
<feature type="compositionally biased region" description="Low complexity" evidence="16">
    <location>
        <begin position="1263"/>
        <end position="1277"/>
    </location>
</feature>
<feature type="compositionally biased region" description="Polar residues" evidence="16">
    <location>
        <begin position="938"/>
        <end position="965"/>
    </location>
</feature>
<feature type="compositionally biased region" description="Polar residues" evidence="16">
    <location>
        <begin position="167"/>
        <end position="179"/>
    </location>
</feature>
<evidence type="ECO:0000256" key="3">
    <source>
        <dbReference type="ARBA" id="ARBA00012486"/>
    </source>
</evidence>
<feature type="domain" description="UBC core" evidence="17">
    <location>
        <begin position="1442"/>
        <end position="1602"/>
    </location>
</feature>
<feature type="compositionally biased region" description="Polar residues" evidence="16">
    <location>
        <begin position="430"/>
        <end position="446"/>
    </location>
</feature>
<evidence type="ECO:0000256" key="9">
    <source>
        <dbReference type="ARBA" id="ARBA00022801"/>
    </source>
</evidence>
<comment type="caution">
    <text evidence="19">The sequence shown here is derived from an EMBL/GenBank/DDBJ whole genome shotgun (WGS) entry which is preliminary data.</text>
</comment>
<dbReference type="FunFam" id="3.10.110.10:FF:000008">
    <property type="entry name" value="Ubiquitin-conjugating enzyme E2 G2"/>
    <property type="match status" value="1"/>
</dbReference>
<evidence type="ECO:0000256" key="6">
    <source>
        <dbReference type="ARBA" id="ARBA00022679"/>
    </source>
</evidence>
<dbReference type="InterPro" id="IPR016135">
    <property type="entry name" value="UBQ-conjugating_enzyme/RWD"/>
</dbReference>
<dbReference type="InterPro" id="IPR023313">
    <property type="entry name" value="UBQ-conjugating_AS"/>
</dbReference>